<dbReference type="EMBL" id="BPLR01021618">
    <property type="protein sequence ID" value="GIX91829.1"/>
    <property type="molecule type" value="Genomic_DNA"/>
</dbReference>
<dbReference type="Proteomes" id="UP001054945">
    <property type="component" value="Unassembled WGS sequence"/>
</dbReference>
<keyword evidence="2" id="KW-1185">Reference proteome</keyword>
<gene>
    <name evidence="1" type="ORF">CEXT_288111</name>
</gene>
<organism evidence="1 2">
    <name type="scientific">Caerostris extrusa</name>
    <name type="common">Bark spider</name>
    <name type="synonym">Caerostris bankana</name>
    <dbReference type="NCBI Taxonomy" id="172846"/>
    <lineage>
        <taxon>Eukaryota</taxon>
        <taxon>Metazoa</taxon>
        <taxon>Ecdysozoa</taxon>
        <taxon>Arthropoda</taxon>
        <taxon>Chelicerata</taxon>
        <taxon>Arachnida</taxon>
        <taxon>Araneae</taxon>
        <taxon>Araneomorphae</taxon>
        <taxon>Entelegynae</taxon>
        <taxon>Araneoidea</taxon>
        <taxon>Araneidae</taxon>
        <taxon>Caerostris</taxon>
    </lineage>
</organism>
<protein>
    <submittedName>
        <fullName evidence="1">Uncharacterized protein</fullName>
    </submittedName>
</protein>
<evidence type="ECO:0000313" key="2">
    <source>
        <dbReference type="Proteomes" id="UP001054945"/>
    </source>
</evidence>
<evidence type="ECO:0000313" key="1">
    <source>
        <dbReference type="EMBL" id="GIX91829.1"/>
    </source>
</evidence>
<sequence length="129" mass="14868">MAIFSAAEHKMEFNQCFYKAEKWNGNSSRTAFKYSLKWKTFPLFPTSRSNSISCPPPRHSVHHSQHVSPYIRIKWENGSEDGSTSGHSEELKVSGFRCLFIYFLPDSTGTREKFILGIFRFAITVFFTA</sequence>
<comment type="caution">
    <text evidence="1">The sequence shown here is derived from an EMBL/GenBank/DDBJ whole genome shotgun (WGS) entry which is preliminary data.</text>
</comment>
<accession>A0AAV4P7C9</accession>
<dbReference type="AlphaFoldDB" id="A0AAV4P7C9"/>
<reference evidence="1 2" key="1">
    <citation type="submission" date="2021-06" db="EMBL/GenBank/DDBJ databases">
        <title>Caerostris extrusa draft genome.</title>
        <authorList>
            <person name="Kono N."/>
            <person name="Arakawa K."/>
        </authorList>
    </citation>
    <scope>NUCLEOTIDE SEQUENCE [LARGE SCALE GENOMIC DNA]</scope>
</reference>
<proteinExistence type="predicted"/>
<name>A0AAV4P7C9_CAEEX</name>